<gene>
    <name evidence="4" type="ORF">HK099_000316</name>
</gene>
<evidence type="ECO:0000313" key="4">
    <source>
        <dbReference type="EMBL" id="KAJ3224038.1"/>
    </source>
</evidence>
<feature type="compositionally biased region" description="Polar residues" evidence="2">
    <location>
        <begin position="513"/>
        <end position="524"/>
    </location>
</feature>
<proteinExistence type="predicted"/>
<sequence length="570" mass="65528">MEKRLFNSKLHSFTTDSNIVSHSTVSQEILIDFLSLSNDPEENVKNEGEVFMTCSNNIVSFWMYKNNFSSLLFTQKTALKDIIDCQLMLDKNFFWIKNEKTLLIYYFVGTAMLDEYFTEEKLNQFGDTDSNNNDLNQIELIQNNENLNSEELLHQITQEDDDVDNIMAQLDNAVDDVLEQTGAFKNLIQKSNTVNKQKFNLEQYLLSEEDYHQHSWNKLVKFDLNQSFDKRFQNLGATTELKNIGFYPIFQFNFLGKGKVSFNPYFGFVTFCVNKTVSLIQIKTGKLIFTEIFEDGVEILDIVGVKFFGSNLVKFEEKPCLFVADASGCLTMLDISNFKKSCVLKKSKSKPISLIYKSGYLFYLLDKSINFFKFEKTNNTWELVKNVESESTFDSGSLIYLYSQLFFSTVSGDKFKLHNIPEFLVQFETSLPCTGEEIFFSLKNGVFLKRNGEIKVFGLDIAYKPIPVSESKSTYITTQVPQYIESTDSATSSPPVAKLNLAKKKKATDASESHNTSNLVNQNKQKLEERGERLQDLGKKTGDLSANARKFTDTIKAYNENQKNKKWWQL</sequence>
<feature type="domain" description="V-SNARE coiled-coil homology" evidence="3">
    <location>
        <begin position="505"/>
        <end position="569"/>
    </location>
</feature>
<comment type="caution">
    <text evidence="4">The sequence shown here is derived from an EMBL/GenBank/DDBJ whole genome shotgun (WGS) entry which is preliminary data.</text>
</comment>
<dbReference type="Gene3D" id="1.20.5.110">
    <property type="match status" value="1"/>
</dbReference>
<evidence type="ECO:0000256" key="1">
    <source>
        <dbReference type="PROSITE-ProRule" id="PRU00290"/>
    </source>
</evidence>
<dbReference type="SUPFAM" id="SSF58038">
    <property type="entry name" value="SNARE fusion complex"/>
    <property type="match status" value="1"/>
</dbReference>
<feature type="region of interest" description="Disordered" evidence="2">
    <location>
        <begin position="501"/>
        <end position="525"/>
    </location>
</feature>
<evidence type="ECO:0000313" key="5">
    <source>
        <dbReference type="Proteomes" id="UP001211065"/>
    </source>
</evidence>
<dbReference type="PROSITE" id="PS50892">
    <property type="entry name" value="V_SNARE"/>
    <property type="match status" value="1"/>
</dbReference>
<dbReference type="SUPFAM" id="SSF50978">
    <property type="entry name" value="WD40 repeat-like"/>
    <property type="match status" value="1"/>
</dbReference>
<dbReference type="CDD" id="cd15873">
    <property type="entry name" value="R-SNARE_STXBP5_6"/>
    <property type="match status" value="1"/>
</dbReference>
<dbReference type="EMBL" id="JADGJW010000107">
    <property type="protein sequence ID" value="KAJ3224038.1"/>
    <property type="molecule type" value="Genomic_DNA"/>
</dbReference>
<evidence type="ECO:0000259" key="3">
    <source>
        <dbReference type="PROSITE" id="PS50892"/>
    </source>
</evidence>
<organism evidence="4 5">
    <name type="scientific">Clydaea vesicula</name>
    <dbReference type="NCBI Taxonomy" id="447962"/>
    <lineage>
        <taxon>Eukaryota</taxon>
        <taxon>Fungi</taxon>
        <taxon>Fungi incertae sedis</taxon>
        <taxon>Chytridiomycota</taxon>
        <taxon>Chytridiomycota incertae sedis</taxon>
        <taxon>Chytridiomycetes</taxon>
        <taxon>Lobulomycetales</taxon>
        <taxon>Lobulomycetaceae</taxon>
        <taxon>Clydaea</taxon>
    </lineage>
</organism>
<keyword evidence="1" id="KW-0175">Coiled coil</keyword>
<reference evidence="4" key="1">
    <citation type="submission" date="2020-05" db="EMBL/GenBank/DDBJ databases">
        <title>Phylogenomic resolution of chytrid fungi.</title>
        <authorList>
            <person name="Stajich J.E."/>
            <person name="Amses K."/>
            <person name="Simmons R."/>
            <person name="Seto K."/>
            <person name="Myers J."/>
            <person name="Bonds A."/>
            <person name="Quandt C.A."/>
            <person name="Barry K."/>
            <person name="Liu P."/>
            <person name="Grigoriev I."/>
            <person name="Longcore J.E."/>
            <person name="James T.Y."/>
        </authorList>
    </citation>
    <scope>NUCLEOTIDE SEQUENCE</scope>
    <source>
        <strain evidence="4">JEL0476</strain>
    </source>
</reference>
<name>A0AAD5U5X2_9FUNG</name>
<evidence type="ECO:0000256" key="2">
    <source>
        <dbReference type="SAM" id="MobiDB-lite"/>
    </source>
</evidence>
<accession>A0AAD5U5X2</accession>
<dbReference type="Proteomes" id="UP001211065">
    <property type="component" value="Unassembled WGS sequence"/>
</dbReference>
<dbReference type="InterPro" id="IPR042855">
    <property type="entry name" value="V_SNARE_CC"/>
</dbReference>
<protein>
    <recommendedName>
        <fullName evidence="3">V-SNARE coiled-coil homology domain-containing protein</fullName>
    </recommendedName>
</protein>
<keyword evidence="5" id="KW-1185">Reference proteome</keyword>
<dbReference type="InterPro" id="IPR036322">
    <property type="entry name" value="WD40_repeat_dom_sf"/>
</dbReference>
<dbReference type="AlphaFoldDB" id="A0AAD5U5X2"/>